<reference evidence="2" key="1">
    <citation type="submission" date="2020-12" db="EMBL/GenBank/DDBJ databases">
        <title>Oil enriched cultivation method for isolating marine PHA-producing bacteria.</title>
        <authorList>
            <person name="Zheng W."/>
            <person name="Yu S."/>
            <person name="Huang Y."/>
        </authorList>
    </citation>
    <scope>NUCLEOTIDE SEQUENCE</scope>
    <source>
        <strain evidence="2">SY-2-12</strain>
    </source>
</reference>
<evidence type="ECO:0000259" key="1">
    <source>
        <dbReference type="PROSITE" id="PS50206"/>
    </source>
</evidence>
<dbReference type="Proteomes" id="UP000664096">
    <property type="component" value="Unassembled WGS sequence"/>
</dbReference>
<dbReference type="InterPro" id="IPR036873">
    <property type="entry name" value="Rhodanese-like_dom_sf"/>
</dbReference>
<dbReference type="EMBL" id="JAEKJZ010000004">
    <property type="protein sequence ID" value="MBN9672468.1"/>
    <property type="molecule type" value="Genomic_DNA"/>
</dbReference>
<protein>
    <submittedName>
        <fullName evidence="2">Rhodanese-like domain-containing protein</fullName>
    </submittedName>
</protein>
<dbReference type="CDD" id="cd00158">
    <property type="entry name" value="RHOD"/>
    <property type="match status" value="1"/>
</dbReference>
<dbReference type="AlphaFoldDB" id="A0A939EGB6"/>
<name>A0A939EGB6_9HYPH</name>
<dbReference type="Gene3D" id="3.40.250.10">
    <property type="entry name" value="Rhodanese-like domain"/>
    <property type="match status" value="1"/>
</dbReference>
<dbReference type="SUPFAM" id="SSF52821">
    <property type="entry name" value="Rhodanese/Cell cycle control phosphatase"/>
    <property type="match status" value="1"/>
</dbReference>
<dbReference type="PANTHER" id="PTHR44086:SF10">
    <property type="entry name" value="THIOSULFATE SULFURTRANSFERASE_RHODANESE-LIKE DOMAIN-CONTAINING PROTEIN 3"/>
    <property type="match status" value="1"/>
</dbReference>
<evidence type="ECO:0000313" key="3">
    <source>
        <dbReference type="Proteomes" id="UP000664096"/>
    </source>
</evidence>
<dbReference type="SMART" id="SM00450">
    <property type="entry name" value="RHOD"/>
    <property type="match status" value="1"/>
</dbReference>
<gene>
    <name evidence="2" type="ORF">JF539_19090</name>
</gene>
<organism evidence="2 3">
    <name type="scientific">Roseibium aggregatum</name>
    <dbReference type="NCBI Taxonomy" id="187304"/>
    <lineage>
        <taxon>Bacteria</taxon>
        <taxon>Pseudomonadati</taxon>
        <taxon>Pseudomonadota</taxon>
        <taxon>Alphaproteobacteria</taxon>
        <taxon>Hyphomicrobiales</taxon>
        <taxon>Stappiaceae</taxon>
        <taxon>Roseibium</taxon>
    </lineage>
</organism>
<dbReference type="GO" id="GO:0004792">
    <property type="term" value="F:thiosulfate-cyanide sulfurtransferase activity"/>
    <property type="evidence" value="ECO:0007669"/>
    <property type="project" value="TreeGrafter"/>
</dbReference>
<comment type="caution">
    <text evidence="2">The sequence shown here is derived from an EMBL/GenBank/DDBJ whole genome shotgun (WGS) entry which is preliminary data.</text>
</comment>
<feature type="domain" description="Rhodanese" evidence="1">
    <location>
        <begin position="17"/>
        <end position="105"/>
    </location>
</feature>
<dbReference type="PANTHER" id="PTHR44086">
    <property type="entry name" value="THIOSULFATE SULFURTRANSFERASE RDL2, MITOCHONDRIAL-RELATED"/>
    <property type="match status" value="1"/>
</dbReference>
<evidence type="ECO:0000313" key="2">
    <source>
        <dbReference type="EMBL" id="MBN9672468.1"/>
    </source>
</evidence>
<dbReference type="RefSeq" id="WP_207142302.1">
    <property type="nucleotide sequence ID" value="NZ_JAEKJZ010000004.1"/>
</dbReference>
<dbReference type="InterPro" id="IPR001763">
    <property type="entry name" value="Rhodanese-like_dom"/>
</dbReference>
<accession>A0A939EGB6</accession>
<dbReference type="PROSITE" id="PS50206">
    <property type="entry name" value="RHODANESE_3"/>
    <property type="match status" value="1"/>
</dbReference>
<dbReference type="Pfam" id="PF00581">
    <property type="entry name" value="Rhodanese"/>
    <property type="match status" value="1"/>
</dbReference>
<sequence length="117" mass="12590">MSEVENWNPQQVYDALKAGEIVLIDVRTPPEYMMEHIDGSLLMPMAFFDAACLPSQIGKRIVFHCGSGVRSGKVAQAALAAGITPIAHLEGGFAAWKAAQMPYRGIDMSTGAPKLMP</sequence>
<proteinExistence type="predicted"/>